<comment type="caution">
    <text evidence="2">The sequence shown here is derived from an EMBL/GenBank/DDBJ whole genome shotgun (WGS) entry which is preliminary data.</text>
</comment>
<protein>
    <submittedName>
        <fullName evidence="2">Uncharacterized protein</fullName>
    </submittedName>
</protein>
<reference evidence="2 3" key="1">
    <citation type="submission" date="2019-08" db="EMBL/GenBank/DDBJ databases">
        <title>A chromosome-level genome assembly, high-density linkage maps, and genome scans reveal the genomic architecture of hybrid incompatibilities underlying speciation via character displacement in darters (Percidae: Etheostominae).</title>
        <authorList>
            <person name="Moran R.L."/>
            <person name="Catchen J.M."/>
            <person name="Fuller R.C."/>
        </authorList>
    </citation>
    <scope>NUCLEOTIDE SEQUENCE [LARGE SCALE GENOMIC DNA]</scope>
    <source>
        <strain evidence="2">EspeVRDwgs_2016</strain>
        <tissue evidence="2">Muscle</tissue>
    </source>
</reference>
<dbReference type="EMBL" id="VOFY01000217">
    <property type="protein sequence ID" value="KAA8578744.1"/>
    <property type="molecule type" value="Genomic_DNA"/>
</dbReference>
<organism evidence="2 3">
    <name type="scientific">Etheostoma spectabile</name>
    <name type="common">orangethroat darter</name>
    <dbReference type="NCBI Taxonomy" id="54343"/>
    <lineage>
        <taxon>Eukaryota</taxon>
        <taxon>Metazoa</taxon>
        <taxon>Chordata</taxon>
        <taxon>Craniata</taxon>
        <taxon>Vertebrata</taxon>
        <taxon>Euteleostomi</taxon>
        <taxon>Actinopterygii</taxon>
        <taxon>Neopterygii</taxon>
        <taxon>Teleostei</taxon>
        <taxon>Neoteleostei</taxon>
        <taxon>Acanthomorphata</taxon>
        <taxon>Eupercaria</taxon>
        <taxon>Perciformes</taxon>
        <taxon>Percoidei</taxon>
        <taxon>Percidae</taxon>
        <taxon>Etheostomatinae</taxon>
        <taxon>Etheostoma</taxon>
    </lineage>
</organism>
<sequence length="156" mass="17342">MYLIPADIHTKRIIRFTVTSQFTTAEDILKDWSIISKTASTLLAETQALNNADQPKSVKDEAIEENQDPDSDTRSKEREDAAFGWTRLKWSCGLTRLGIDLEDRCALLAAAASLCLTLATGRCLATTLKQGLEVKMLQAPSPPARHQRQDLVLCLR</sequence>
<evidence type="ECO:0000313" key="2">
    <source>
        <dbReference type="EMBL" id="KAA8578744.1"/>
    </source>
</evidence>
<name>A0A5J5CA76_9PERO</name>
<dbReference type="AlphaFoldDB" id="A0A5J5CA76"/>
<dbReference type="InterPro" id="IPR015422">
    <property type="entry name" value="PyrdxlP-dep_Trfase_small"/>
</dbReference>
<evidence type="ECO:0000256" key="1">
    <source>
        <dbReference type="SAM" id="MobiDB-lite"/>
    </source>
</evidence>
<proteinExistence type="predicted"/>
<gene>
    <name evidence="2" type="ORF">FQN60_018701</name>
</gene>
<accession>A0A5J5CA76</accession>
<dbReference type="Proteomes" id="UP000327493">
    <property type="component" value="Unassembled WGS sequence"/>
</dbReference>
<keyword evidence="3" id="KW-1185">Reference proteome</keyword>
<dbReference type="Gene3D" id="3.90.1150.10">
    <property type="entry name" value="Aspartate Aminotransferase, domain 1"/>
    <property type="match status" value="1"/>
</dbReference>
<evidence type="ECO:0000313" key="3">
    <source>
        <dbReference type="Proteomes" id="UP000327493"/>
    </source>
</evidence>
<feature type="region of interest" description="Disordered" evidence="1">
    <location>
        <begin position="52"/>
        <end position="78"/>
    </location>
</feature>